<dbReference type="InterPro" id="IPR023430">
    <property type="entry name" value="Pept_HybD-like_dom_sf"/>
</dbReference>
<dbReference type="NCBIfam" id="TIGR02841">
    <property type="entry name" value="spore_YyaC"/>
    <property type="match status" value="1"/>
</dbReference>
<gene>
    <name evidence="1" type="primary">yyaC</name>
    <name evidence="1" type="ORF">IAB71_04095</name>
</gene>
<dbReference type="GO" id="GO:0008233">
    <property type="term" value="F:peptidase activity"/>
    <property type="evidence" value="ECO:0007669"/>
    <property type="project" value="UniProtKB-KW"/>
</dbReference>
<keyword evidence="1" id="KW-0378">Hydrolase</keyword>
<organism evidence="1 2">
    <name type="scientific">Candidatus Scatomonas pullistercoris</name>
    <dbReference type="NCBI Taxonomy" id="2840920"/>
    <lineage>
        <taxon>Bacteria</taxon>
        <taxon>Bacillati</taxon>
        <taxon>Bacillota</taxon>
        <taxon>Clostridia</taxon>
        <taxon>Lachnospirales</taxon>
        <taxon>Lachnospiraceae</taxon>
        <taxon>Lachnospiraceae incertae sedis</taxon>
        <taxon>Candidatus Scatomonas</taxon>
    </lineage>
</organism>
<dbReference type="SUPFAM" id="SSF53163">
    <property type="entry name" value="HybD-like"/>
    <property type="match status" value="1"/>
</dbReference>
<dbReference type="Pfam" id="PF06866">
    <property type="entry name" value="DUF1256"/>
    <property type="match status" value="1"/>
</dbReference>
<dbReference type="EMBL" id="DVOO01000011">
    <property type="protein sequence ID" value="HIV24958.1"/>
    <property type="molecule type" value="Genomic_DNA"/>
</dbReference>
<protein>
    <submittedName>
        <fullName evidence="1">Spore protease YyaC</fullName>
    </submittedName>
</protein>
<reference evidence="1" key="1">
    <citation type="submission" date="2020-10" db="EMBL/GenBank/DDBJ databases">
        <authorList>
            <person name="Gilroy R."/>
        </authorList>
    </citation>
    <scope>NUCLEOTIDE SEQUENCE</scope>
    <source>
        <strain evidence="1">CHK188-20938</strain>
    </source>
</reference>
<proteinExistence type="predicted"/>
<evidence type="ECO:0000313" key="2">
    <source>
        <dbReference type="Proteomes" id="UP000824169"/>
    </source>
</evidence>
<keyword evidence="1" id="KW-0645">Protease</keyword>
<name>A0A9D1TAD8_9FIRM</name>
<dbReference type="InterPro" id="IPR009665">
    <property type="entry name" value="YyaC"/>
</dbReference>
<dbReference type="Proteomes" id="UP000824169">
    <property type="component" value="Unassembled WGS sequence"/>
</dbReference>
<dbReference type="GO" id="GO:0006508">
    <property type="term" value="P:proteolysis"/>
    <property type="evidence" value="ECO:0007669"/>
    <property type="project" value="UniProtKB-KW"/>
</dbReference>
<dbReference type="AlphaFoldDB" id="A0A9D1TAD8"/>
<evidence type="ECO:0000313" key="1">
    <source>
        <dbReference type="EMBL" id="HIV24958.1"/>
    </source>
</evidence>
<reference evidence="1" key="2">
    <citation type="journal article" date="2021" name="PeerJ">
        <title>Extensive microbial diversity within the chicken gut microbiome revealed by metagenomics and culture.</title>
        <authorList>
            <person name="Gilroy R."/>
            <person name="Ravi A."/>
            <person name="Getino M."/>
            <person name="Pursley I."/>
            <person name="Horton D.L."/>
            <person name="Alikhan N.F."/>
            <person name="Baker D."/>
            <person name="Gharbi K."/>
            <person name="Hall N."/>
            <person name="Watson M."/>
            <person name="Adriaenssens E.M."/>
            <person name="Foster-Nyarko E."/>
            <person name="Jarju S."/>
            <person name="Secka A."/>
            <person name="Antonio M."/>
            <person name="Oren A."/>
            <person name="Chaudhuri R.R."/>
            <person name="La Ragione R."/>
            <person name="Hildebrand F."/>
            <person name="Pallen M.J."/>
        </authorList>
    </citation>
    <scope>NUCLEOTIDE SEQUENCE</scope>
    <source>
        <strain evidence="1">CHK188-20938</strain>
    </source>
</reference>
<accession>A0A9D1TAD8</accession>
<sequence>MIRNIHRKITYIPEQDPFASETLARCLNRYIRRTGRLRKEMVCLCIGSDRIAGDSLGPLVGRSLIRQRQEDFFVYGTLEQPVHAMNLRETLADLALCHPDALVLAVDASLGCRSHQHHISVGRGSIRPGSGAGKILPPVGDIFITGIVSSFEKGSHQALQAVDFSRILRMADTISRGILLCRSRRPPHLGRVEKRLPSADNSLLFPVKQI</sequence>
<comment type="caution">
    <text evidence="1">The sequence shown here is derived from an EMBL/GenBank/DDBJ whole genome shotgun (WGS) entry which is preliminary data.</text>
</comment>